<dbReference type="EMBL" id="VUJX02000002">
    <property type="protein sequence ID" value="KAL0941267.1"/>
    <property type="molecule type" value="Genomic_DNA"/>
</dbReference>
<evidence type="ECO:0000313" key="2">
    <source>
        <dbReference type="Proteomes" id="UP000805649"/>
    </source>
</evidence>
<dbReference type="Proteomes" id="UP000805649">
    <property type="component" value="Unassembled WGS sequence"/>
</dbReference>
<accession>A0ACC3ZAW6</accession>
<evidence type="ECO:0000313" key="1">
    <source>
        <dbReference type="EMBL" id="KAL0941267.1"/>
    </source>
</evidence>
<keyword evidence="2" id="KW-1185">Reference proteome</keyword>
<protein>
    <submittedName>
        <fullName evidence="1">Nad dependent epimerase</fullName>
    </submittedName>
</protein>
<gene>
    <name evidence="1" type="ORF">CTRU02_204030</name>
</gene>
<organism evidence="1 2">
    <name type="scientific">Colletotrichum truncatum</name>
    <name type="common">Anthracnose fungus</name>
    <name type="synonym">Colletotrichum capsici</name>
    <dbReference type="NCBI Taxonomy" id="5467"/>
    <lineage>
        <taxon>Eukaryota</taxon>
        <taxon>Fungi</taxon>
        <taxon>Dikarya</taxon>
        <taxon>Ascomycota</taxon>
        <taxon>Pezizomycotina</taxon>
        <taxon>Sordariomycetes</taxon>
        <taxon>Hypocreomycetidae</taxon>
        <taxon>Glomerellales</taxon>
        <taxon>Glomerellaceae</taxon>
        <taxon>Colletotrichum</taxon>
        <taxon>Colletotrichum truncatum species complex</taxon>
    </lineage>
</organism>
<reference evidence="1 2" key="1">
    <citation type="journal article" date="2020" name="Phytopathology">
        <title>Genome Sequence Resources of Colletotrichum truncatum, C. plurivorum, C. musicola, and C. sojae: Four Species Pathogenic to Soybean (Glycine max).</title>
        <authorList>
            <person name="Rogerio F."/>
            <person name="Boufleur T.R."/>
            <person name="Ciampi-Guillardi M."/>
            <person name="Sukno S.A."/>
            <person name="Thon M.R."/>
            <person name="Massola Junior N.S."/>
            <person name="Baroncelli R."/>
        </authorList>
    </citation>
    <scope>NUCLEOTIDE SEQUENCE [LARGE SCALE GENOMIC DNA]</scope>
    <source>
        <strain evidence="1 2">CMES1059</strain>
    </source>
</reference>
<sequence length="348" mass="38261">MSSDPATVLVTGANGYLALHVIEQVLKRGYNVCGTVRSKKTADKVRTKFPADYGTRATTATIEDLTKTELFRDVFQGNIVGTIHVASPVHGHVKDNVRDMLEPAIKGVTGMLDAIKTYGSLSFKRVVHTSSIGAMLDTSKDPRIGYIYNESDWNPLTFEEAASLEDRGVLYIAGKAPSPRAPWAWMEYHKPNFDLSCLNPSVVFGPHLEQVNSLEDVNSTSKIMWVQLMDAREIPSLQWAGAIDVRDAAAMLAVALDTPAAGGERFLLAQHFDWQSAADVAREVLPEDAKRRIPVGTPRTGMSDATARLYQVDGTKAVRMLGIKYRPMPETVEDILKQFLAVEGKTKI</sequence>
<proteinExistence type="predicted"/>
<name>A0ACC3ZAW6_COLTU</name>
<comment type="caution">
    <text evidence="1">The sequence shown here is derived from an EMBL/GenBank/DDBJ whole genome shotgun (WGS) entry which is preliminary data.</text>
</comment>